<organism evidence="1">
    <name type="scientific">Oceaniferula spumae</name>
    <dbReference type="NCBI Taxonomy" id="2979115"/>
    <lineage>
        <taxon>Bacteria</taxon>
        <taxon>Pseudomonadati</taxon>
        <taxon>Verrucomicrobiota</taxon>
        <taxon>Verrucomicrobiia</taxon>
        <taxon>Verrucomicrobiales</taxon>
        <taxon>Verrucomicrobiaceae</taxon>
        <taxon>Oceaniferula</taxon>
    </lineage>
</organism>
<name>A0AAT9FNU0_9BACT</name>
<sequence>MIGERLLVEIVIAVSSERLLTSAKNDDIHGLNQDDRV</sequence>
<protein>
    <submittedName>
        <fullName evidence="1">Uncharacterized protein</fullName>
    </submittedName>
</protein>
<evidence type="ECO:0000313" key="1">
    <source>
        <dbReference type="EMBL" id="BDS07665.1"/>
    </source>
</evidence>
<dbReference type="AlphaFoldDB" id="A0AAT9FNU0"/>
<dbReference type="KEGG" id="osu:NT6N_27050"/>
<gene>
    <name evidence="1" type="ORF">NT6N_27050</name>
</gene>
<proteinExistence type="predicted"/>
<reference evidence="1" key="1">
    <citation type="submission" date="2024-07" db="EMBL/GenBank/DDBJ databases">
        <title>Complete genome sequence of Verrucomicrobiaceae bacterium NT6N.</title>
        <authorList>
            <person name="Huang C."/>
            <person name="Takami H."/>
            <person name="Hamasaki K."/>
        </authorList>
    </citation>
    <scope>NUCLEOTIDE SEQUENCE</scope>
    <source>
        <strain evidence="1">NT6N</strain>
    </source>
</reference>
<accession>A0AAT9FNU0</accession>
<dbReference type="EMBL" id="AP026866">
    <property type="protein sequence ID" value="BDS07665.1"/>
    <property type="molecule type" value="Genomic_DNA"/>
</dbReference>